<dbReference type="Proteomes" id="UP000076623">
    <property type="component" value="Chromosome"/>
</dbReference>
<dbReference type="RefSeq" id="WP_066397985.1">
    <property type="nucleotide sequence ID" value="NZ_CP015378.1"/>
</dbReference>
<dbReference type="Pfam" id="PF18902">
    <property type="entry name" value="DUF5658"/>
    <property type="match status" value="1"/>
</dbReference>
<dbReference type="AlphaFoldDB" id="A0A160IRL1"/>
<evidence type="ECO:0000256" key="1">
    <source>
        <dbReference type="SAM" id="Phobius"/>
    </source>
</evidence>
<organism evidence="3 4">
    <name type="scientific">Fictibacillus phosphorivorans</name>
    <dbReference type="NCBI Taxonomy" id="1221500"/>
    <lineage>
        <taxon>Bacteria</taxon>
        <taxon>Bacillati</taxon>
        <taxon>Bacillota</taxon>
        <taxon>Bacilli</taxon>
        <taxon>Bacillales</taxon>
        <taxon>Fictibacillaceae</taxon>
        <taxon>Fictibacillus</taxon>
    </lineage>
</organism>
<proteinExistence type="predicted"/>
<reference evidence="3 4" key="1">
    <citation type="submission" date="2016-04" db="EMBL/GenBank/DDBJ databases">
        <title>Complete genome sequence of Fictibacillus phosphorivorans G25-29, a strain toxic to nematodes.</title>
        <authorList>
            <person name="Zheng Z."/>
        </authorList>
    </citation>
    <scope>NUCLEOTIDE SEQUENCE [LARGE SCALE GENOMIC DNA]</scope>
    <source>
        <strain evidence="3 4">G25-29</strain>
    </source>
</reference>
<feature type="transmembrane region" description="Helical" evidence="1">
    <location>
        <begin position="12"/>
        <end position="32"/>
    </location>
</feature>
<protein>
    <recommendedName>
        <fullName evidence="2">DUF5658 domain-containing protein</fullName>
    </recommendedName>
</protein>
<gene>
    <name evidence="3" type="ORF">ABE65_018035</name>
</gene>
<keyword evidence="1" id="KW-0812">Transmembrane</keyword>
<evidence type="ECO:0000313" key="3">
    <source>
        <dbReference type="EMBL" id="ANC78592.1"/>
    </source>
</evidence>
<dbReference type="OrthoDB" id="2972739at2"/>
<evidence type="ECO:0000259" key="2">
    <source>
        <dbReference type="Pfam" id="PF18902"/>
    </source>
</evidence>
<feature type="domain" description="DUF5658" evidence="2">
    <location>
        <begin position="16"/>
        <end position="98"/>
    </location>
</feature>
<keyword evidence="1" id="KW-1133">Transmembrane helix</keyword>
<dbReference type="InterPro" id="IPR043717">
    <property type="entry name" value="DUF5658"/>
</dbReference>
<dbReference type="EMBL" id="CP015378">
    <property type="protein sequence ID" value="ANC78592.1"/>
    <property type="molecule type" value="Genomic_DNA"/>
</dbReference>
<keyword evidence="1" id="KW-0472">Membrane</keyword>
<keyword evidence="4" id="KW-1185">Reference proteome</keyword>
<evidence type="ECO:0000313" key="4">
    <source>
        <dbReference type="Proteomes" id="UP000076623"/>
    </source>
</evidence>
<feature type="transmembrane region" description="Helical" evidence="1">
    <location>
        <begin position="52"/>
        <end position="73"/>
    </location>
</feature>
<name>A0A160IRL1_9BACL</name>
<accession>A0A160IRL1</accession>
<sequence>MERLVRIQRHLWVCLCLGLLNAADALFTHQLLQKGGRELNPLMRGIYEYDPVIFLLVKFFFTYLIIAVGFVPLKKRVQVLLNIALLIYSVVIIWHITINVLLVR</sequence>
<dbReference type="KEGG" id="fpn:ABE65_018035"/>
<feature type="transmembrane region" description="Helical" evidence="1">
    <location>
        <begin position="80"/>
        <end position="102"/>
    </location>
</feature>